<reference evidence="3" key="1">
    <citation type="submission" date="2022-11" db="UniProtKB">
        <authorList>
            <consortium name="WormBaseParasite"/>
        </authorList>
    </citation>
    <scope>IDENTIFICATION</scope>
</reference>
<dbReference type="Pfam" id="PF17919">
    <property type="entry name" value="RT_RNaseH_2"/>
    <property type="match status" value="1"/>
</dbReference>
<dbReference type="InterPro" id="IPR041577">
    <property type="entry name" value="RT_RNaseH_2"/>
</dbReference>
<dbReference type="OMA" id="LARVWMC"/>
<sequence length="88" mass="9651">MAFNKLKSLLMNDLQLTVFDPDHLTILATDASNIGLGACLSQIARGGLVPIAFASKMLTNQEQVYAMKERKAAGCVWVCELFSNFWLG</sequence>
<feature type="domain" description="Reverse transcriptase/retrotransposon-derived protein RNase H-like" evidence="1">
    <location>
        <begin position="2"/>
        <end position="85"/>
    </location>
</feature>
<proteinExistence type="predicted"/>
<evidence type="ECO:0000259" key="1">
    <source>
        <dbReference type="Pfam" id="PF17919"/>
    </source>
</evidence>
<evidence type="ECO:0000313" key="2">
    <source>
        <dbReference type="Proteomes" id="UP000887565"/>
    </source>
</evidence>
<dbReference type="Proteomes" id="UP000887565">
    <property type="component" value="Unplaced"/>
</dbReference>
<dbReference type="WBParaSite" id="nRc.2.0.1.t19296-RA">
    <property type="protein sequence ID" value="nRc.2.0.1.t19296-RA"/>
    <property type="gene ID" value="nRc.2.0.1.g19296"/>
</dbReference>
<name>A0A915IYL0_ROMCU</name>
<organism evidence="2 3">
    <name type="scientific">Romanomermis culicivorax</name>
    <name type="common">Nematode worm</name>
    <dbReference type="NCBI Taxonomy" id="13658"/>
    <lineage>
        <taxon>Eukaryota</taxon>
        <taxon>Metazoa</taxon>
        <taxon>Ecdysozoa</taxon>
        <taxon>Nematoda</taxon>
        <taxon>Enoplea</taxon>
        <taxon>Dorylaimia</taxon>
        <taxon>Mermithida</taxon>
        <taxon>Mermithoidea</taxon>
        <taxon>Mermithidae</taxon>
        <taxon>Romanomermis</taxon>
    </lineage>
</organism>
<dbReference type="InterPro" id="IPR043502">
    <property type="entry name" value="DNA/RNA_pol_sf"/>
</dbReference>
<dbReference type="PANTHER" id="PTHR37984:SF15">
    <property type="entry name" value="INTEGRASE CATALYTIC DOMAIN-CONTAINING PROTEIN"/>
    <property type="match status" value="1"/>
</dbReference>
<dbReference type="InterPro" id="IPR050951">
    <property type="entry name" value="Retrovirus_Pol_polyprotein"/>
</dbReference>
<dbReference type="PANTHER" id="PTHR37984">
    <property type="entry name" value="PROTEIN CBG26694"/>
    <property type="match status" value="1"/>
</dbReference>
<protein>
    <submittedName>
        <fullName evidence="3">Reverse transcriptase/retrotransposon-derived protein RNase H-like domain-containing protein</fullName>
    </submittedName>
</protein>
<accession>A0A915IYL0</accession>
<evidence type="ECO:0000313" key="3">
    <source>
        <dbReference type="WBParaSite" id="nRc.2.0.1.t19296-RA"/>
    </source>
</evidence>
<dbReference type="SUPFAM" id="SSF56672">
    <property type="entry name" value="DNA/RNA polymerases"/>
    <property type="match status" value="1"/>
</dbReference>
<dbReference type="Gene3D" id="3.10.20.370">
    <property type="match status" value="1"/>
</dbReference>
<keyword evidence="2" id="KW-1185">Reference proteome</keyword>
<dbReference type="AlphaFoldDB" id="A0A915IYL0"/>